<dbReference type="Gene3D" id="3.80.10.10">
    <property type="entry name" value="Ribonuclease Inhibitor"/>
    <property type="match status" value="1"/>
</dbReference>
<sequence length="291" mass="32990">MDRLTSLPSETLWQVLSYLTVHDLSCIRLASRKLSLFADHPSHWRHLDLTPPVQQSTETSLSRPSSSPSSKPPCLKLWNLKDLQRLIGPHRNMIKSIRIWGVRDNIVRYILLHCLNLTELTLCGWATLSDHAFKHIHPETKLNRLRLVGAQDQPNYTAMDATTLAYLLMQCPLKELSLGCQVHIHAQTLLLELNRKRPAASSTIDKIRHSSKGSSLHLERLTLSTRRTWSSEHVVALFDACPSLHHVCLFPAAAAGGFDLTQAKKMNDTTDNQQDQQHYVEGTHMTIHRST</sequence>
<feature type="region of interest" description="Disordered" evidence="1">
    <location>
        <begin position="48"/>
        <end position="73"/>
    </location>
</feature>
<evidence type="ECO:0000259" key="2">
    <source>
        <dbReference type="PROSITE" id="PS50181"/>
    </source>
</evidence>
<dbReference type="Proteomes" id="UP000078561">
    <property type="component" value="Unassembled WGS sequence"/>
</dbReference>
<dbReference type="InterPro" id="IPR032675">
    <property type="entry name" value="LRR_dom_sf"/>
</dbReference>
<protein>
    <recommendedName>
        <fullName evidence="2">F-box domain-containing protein</fullName>
    </recommendedName>
</protein>
<dbReference type="InParanoid" id="A0A168PZ54"/>
<evidence type="ECO:0000256" key="1">
    <source>
        <dbReference type="SAM" id="MobiDB-lite"/>
    </source>
</evidence>
<dbReference type="InterPro" id="IPR001810">
    <property type="entry name" value="F-box_dom"/>
</dbReference>
<keyword evidence="4" id="KW-1185">Reference proteome</keyword>
<organism evidence="3">
    <name type="scientific">Absidia glauca</name>
    <name type="common">Pin mould</name>
    <dbReference type="NCBI Taxonomy" id="4829"/>
    <lineage>
        <taxon>Eukaryota</taxon>
        <taxon>Fungi</taxon>
        <taxon>Fungi incertae sedis</taxon>
        <taxon>Mucoromycota</taxon>
        <taxon>Mucoromycotina</taxon>
        <taxon>Mucoromycetes</taxon>
        <taxon>Mucorales</taxon>
        <taxon>Cunninghamellaceae</taxon>
        <taxon>Absidia</taxon>
    </lineage>
</organism>
<gene>
    <name evidence="3" type="primary">ABSGL_09044.1 scaffold 10677</name>
</gene>
<dbReference type="STRING" id="4829.A0A168PZ54"/>
<proteinExistence type="predicted"/>
<dbReference type="AlphaFoldDB" id="A0A168PZ54"/>
<name>A0A168PZ54_ABSGL</name>
<dbReference type="OrthoDB" id="550575at2759"/>
<evidence type="ECO:0000313" key="3">
    <source>
        <dbReference type="EMBL" id="SAM03226.1"/>
    </source>
</evidence>
<dbReference type="OMA" id="TISGWST"/>
<feature type="compositionally biased region" description="Low complexity" evidence="1">
    <location>
        <begin position="60"/>
        <end position="73"/>
    </location>
</feature>
<dbReference type="SUPFAM" id="SSF52047">
    <property type="entry name" value="RNI-like"/>
    <property type="match status" value="1"/>
</dbReference>
<accession>A0A168PZ54</accession>
<evidence type="ECO:0000313" key="4">
    <source>
        <dbReference type="Proteomes" id="UP000078561"/>
    </source>
</evidence>
<feature type="domain" description="F-box" evidence="2">
    <location>
        <begin position="1"/>
        <end position="47"/>
    </location>
</feature>
<dbReference type="PROSITE" id="PS50181">
    <property type="entry name" value="FBOX"/>
    <property type="match status" value="1"/>
</dbReference>
<dbReference type="SUPFAM" id="SSF81383">
    <property type="entry name" value="F-box domain"/>
    <property type="match status" value="1"/>
</dbReference>
<dbReference type="EMBL" id="LT554074">
    <property type="protein sequence ID" value="SAM03226.1"/>
    <property type="molecule type" value="Genomic_DNA"/>
</dbReference>
<reference evidence="3" key="1">
    <citation type="submission" date="2016-04" db="EMBL/GenBank/DDBJ databases">
        <authorList>
            <person name="Evans L.H."/>
            <person name="Alamgir A."/>
            <person name="Owens N."/>
            <person name="Weber N.D."/>
            <person name="Virtaneva K."/>
            <person name="Barbian K."/>
            <person name="Babar A."/>
            <person name="Rosenke K."/>
        </authorList>
    </citation>
    <scope>NUCLEOTIDE SEQUENCE [LARGE SCALE GENOMIC DNA]</scope>
    <source>
        <strain evidence="3">CBS 101.48</strain>
    </source>
</reference>
<dbReference type="Pfam" id="PF12937">
    <property type="entry name" value="F-box-like"/>
    <property type="match status" value="1"/>
</dbReference>
<dbReference type="InterPro" id="IPR036047">
    <property type="entry name" value="F-box-like_dom_sf"/>
</dbReference>